<sequence length="102" mass="12463">EDYTLKLKEPVTIIRKQEYKAQRRDIDINKHIHNLYYLDYAYEVLPEEVYEAPECNNIEIMYKKQIRLNDEFKCLYTKEENQNIVTMKSEDENTLHAIIKLY</sequence>
<feature type="domain" description="Acyl-ACP thioesterase-like C-terminal" evidence="1">
    <location>
        <begin position="15"/>
        <end position="93"/>
    </location>
</feature>
<dbReference type="EMBL" id="AJWZ01001019">
    <property type="protein sequence ID" value="EKC75086.1"/>
    <property type="molecule type" value="Genomic_DNA"/>
</dbReference>
<dbReference type="InterPro" id="IPR029069">
    <property type="entry name" value="HotDog_dom_sf"/>
</dbReference>
<name>K1UU45_9ZZZZ</name>
<proteinExistence type="predicted"/>
<evidence type="ECO:0000313" key="2">
    <source>
        <dbReference type="EMBL" id="EKC75086.1"/>
    </source>
</evidence>
<organism evidence="2">
    <name type="scientific">human gut metagenome</name>
    <dbReference type="NCBI Taxonomy" id="408170"/>
    <lineage>
        <taxon>unclassified sequences</taxon>
        <taxon>metagenomes</taxon>
        <taxon>organismal metagenomes</taxon>
    </lineage>
</organism>
<feature type="non-terminal residue" evidence="2">
    <location>
        <position position="1"/>
    </location>
</feature>
<dbReference type="SUPFAM" id="SSF54637">
    <property type="entry name" value="Thioesterase/thiol ester dehydrase-isomerase"/>
    <property type="match status" value="1"/>
</dbReference>
<gene>
    <name evidence="2" type="ORF">OBE_01531</name>
</gene>
<comment type="caution">
    <text evidence="2">The sequence shown here is derived from an EMBL/GenBank/DDBJ whole genome shotgun (WGS) entry which is preliminary data.</text>
</comment>
<evidence type="ECO:0000259" key="1">
    <source>
        <dbReference type="Pfam" id="PF20791"/>
    </source>
</evidence>
<dbReference type="InterPro" id="IPR049427">
    <property type="entry name" value="Acyl-ACP_TE_C"/>
</dbReference>
<dbReference type="Pfam" id="PF20791">
    <property type="entry name" value="Acyl-ACP_TE_C"/>
    <property type="match status" value="1"/>
</dbReference>
<reference evidence="2" key="1">
    <citation type="journal article" date="2013" name="Environ. Microbiol.">
        <title>Microbiota from the distal guts of lean and obese adolescents exhibit partial functional redundancy besides clear differences in community structure.</title>
        <authorList>
            <person name="Ferrer M."/>
            <person name="Ruiz A."/>
            <person name="Lanza F."/>
            <person name="Haange S.B."/>
            <person name="Oberbach A."/>
            <person name="Till H."/>
            <person name="Bargiela R."/>
            <person name="Campoy C."/>
            <person name="Segura M.T."/>
            <person name="Richter M."/>
            <person name="von Bergen M."/>
            <person name="Seifert J."/>
            <person name="Suarez A."/>
        </authorList>
    </citation>
    <scope>NUCLEOTIDE SEQUENCE</scope>
</reference>
<dbReference type="AlphaFoldDB" id="K1UU45"/>
<protein>
    <submittedName>
        <fullName evidence="2">Acyl-ACP thioesterase</fullName>
    </submittedName>
</protein>
<dbReference type="Gene3D" id="3.10.129.10">
    <property type="entry name" value="Hotdog Thioesterase"/>
    <property type="match status" value="1"/>
</dbReference>
<accession>K1UU45</accession>